<reference evidence="1 2" key="1">
    <citation type="submission" date="2017-09" db="EMBL/GenBank/DDBJ databases">
        <title>Large-scale bioinformatics analysis of Bacillus genomes uncovers conserved roles of natural products in bacterial physiology.</title>
        <authorList>
            <consortium name="Agbiome Team Llc"/>
            <person name="Bleich R.M."/>
            <person name="Grubbs K.J."/>
            <person name="Santa Maria K.C."/>
            <person name="Allen S.E."/>
            <person name="Farag S."/>
            <person name="Shank E.A."/>
            <person name="Bowers A."/>
        </authorList>
    </citation>
    <scope>NUCLEOTIDE SEQUENCE [LARGE SCALE GENOMIC DNA]</scope>
    <source>
        <strain evidence="1 2">AFS002368</strain>
    </source>
</reference>
<dbReference type="EMBL" id="NTZF01000029">
    <property type="protein sequence ID" value="PES92759.1"/>
    <property type="molecule type" value="Genomic_DNA"/>
</dbReference>
<organism evidence="1 2">
    <name type="scientific">Bacillus cereus</name>
    <dbReference type="NCBI Taxonomy" id="1396"/>
    <lineage>
        <taxon>Bacteria</taxon>
        <taxon>Bacillati</taxon>
        <taxon>Bacillota</taxon>
        <taxon>Bacilli</taxon>
        <taxon>Bacillales</taxon>
        <taxon>Bacillaceae</taxon>
        <taxon>Bacillus</taxon>
        <taxon>Bacillus cereus group</taxon>
    </lineage>
</organism>
<protein>
    <submittedName>
        <fullName evidence="1">Uncharacterized protein</fullName>
    </submittedName>
</protein>
<evidence type="ECO:0000313" key="2">
    <source>
        <dbReference type="Proteomes" id="UP000220900"/>
    </source>
</evidence>
<proteinExistence type="predicted"/>
<sequence length="61" mass="7175">MKYSFSVERIIVLSIEGSRMDNFFCIFYKKHLLFQKHDGILINVADAETQKTTKKKLKKHG</sequence>
<gene>
    <name evidence="1" type="ORF">CN491_21785</name>
</gene>
<accession>A0A2A8LJJ1</accession>
<evidence type="ECO:0000313" key="1">
    <source>
        <dbReference type="EMBL" id="PES92759.1"/>
    </source>
</evidence>
<name>A0A2A8LJJ1_BACCE</name>
<dbReference type="Proteomes" id="UP000220900">
    <property type="component" value="Unassembled WGS sequence"/>
</dbReference>
<dbReference type="AlphaFoldDB" id="A0A2A8LJJ1"/>
<comment type="caution">
    <text evidence="1">The sequence shown here is derived from an EMBL/GenBank/DDBJ whole genome shotgun (WGS) entry which is preliminary data.</text>
</comment>